<dbReference type="RefSeq" id="WP_066919588.1">
    <property type="nucleotide sequence ID" value="NZ_CP011971.1"/>
</dbReference>
<evidence type="ECO:0000313" key="13">
    <source>
        <dbReference type="Proteomes" id="UP000070250"/>
    </source>
</evidence>
<keyword evidence="13" id="KW-1185">Reference proteome</keyword>
<dbReference type="InterPro" id="IPR007838">
    <property type="entry name" value="Cell_div_ZapA-like"/>
</dbReference>
<dbReference type="PANTHER" id="PTHR34981:SF1">
    <property type="entry name" value="CELL DIVISION PROTEIN ZAPA"/>
    <property type="match status" value="1"/>
</dbReference>
<dbReference type="OrthoDB" id="5772359at2"/>
<evidence type="ECO:0000256" key="6">
    <source>
        <dbReference type="ARBA" id="ARBA00023054"/>
    </source>
</evidence>
<keyword evidence="8" id="KW-0131">Cell cycle</keyword>
<evidence type="ECO:0000256" key="9">
    <source>
        <dbReference type="ARBA" id="ARBA00024910"/>
    </source>
</evidence>
<proteinExistence type="inferred from homology"/>
<dbReference type="STRING" id="465721.ACG33_06100"/>
<keyword evidence="7" id="KW-0717">Septation</keyword>
<dbReference type="Gene3D" id="1.20.5.50">
    <property type="match status" value="1"/>
</dbReference>
<dbReference type="GO" id="GO:0005829">
    <property type="term" value="C:cytosol"/>
    <property type="evidence" value="ECO:0007669"/>
    <property type="project" value="TreeGrafter"/>
</dbReference>
<evidence type="ECO:0000256" key="3">
    <source>
        <dbReference type="ARBA" id="ARBA00015195"/>
    </source>
</evidence>
<dbReference type="GO" id="GO:0000921">
    <property type="term" value="P:septin ring assembly"/>
    <property type="evidence" value="ECO:0007669"/>
    <property type="project" value="TreeGrafter"/>
</dbReference>
<dbReference type="SUPFAM" id="SSF102829">
    <property type="entry name" value="Cell division protein ZapA-like"/>
    <property type="match status" value="1"/>
</dbReference>
<dbReference type="GO" id="GO:0032153">
    <property type="term" value="C:cell division site"/>
    <property type="evidence" value="ECO:0007669"/>
    <property type="project" value="TreeGrafter"/>
</dbReference>
<evidence type="ECO:0000256" key="5">
    <source>
        <dbReference type="ARBA" id="ARBA00022618"/>
    </source>
</evidence>
<dbReference type="KEGG" id="sdf:ACG33_06100"/>
<comment type="similarity">
    <text evidence="2">Belongs to the ZapA family. Type 1 subfamily.</text>
</comment>
<gene>
    <name evidence="12" type="ORF">ACG33_06100</name>
</gene>
<keyword evidence="6" id="KW-0175">Coiled coil</keyword>
<dbReference type="AlphaFoldDB" id="A0A127F8B2"/>
<evidence type="ECO:0000256" key="2">
    <source>
        <dbReference type="ARBA" id="ARBA00010074"/>
    </source>
</evidence>
<protein>
    <recommendedName>
        <fullName evidence="3">Cell division protein ZapA</fullName>
    </recommendedName>
    <alternativeName>
        <fullName evidence="11">Z ring-associated protein ZapA</fullName>
    </alternativeName>
</protein>
<evidence type="ECO:0000313" key="12">
    <source>
        <dbReference type="EMBL" id="AMN46673.1"/>
    </source>
</evidence>
<dbReference type="GO" id="GO:0043093">
    <property type="term" value="P:FtsZ-dependent cytokinesis"/>
    <property type="evidence" value="ECO:0007669"/>
    <property type="project" value="TreeGrafter"/>
</dbReference>
<dbReference type="Proteomes" id="UP000070250">
    <property type="component" value="Chromosome"/>
</dbReference>
<dbReference type="InterPro" id="IPR042233">
    <property type="entry name" value="Cell_div_ZapA_N"/>
</dbReference>
<keyword evidence="4" id="KW-0963">Cytoplasm</keyword>
<keyword evidence="5" id="KW-0132">Cell division</keyword>
<sequence>MTERLSRVSIRILEKEYQVACLPEERSALLDSAEYLNARMREIRDTGNIVGLDRVAVMAALNLSNELLKMRAREEAPLEAARRIRQMRERVETALDQGALEQDHQAL</sequence>
<dbReference type="Pfam" id="PF05164">
    <property type="entry name" value="ZapA"/>
    <property type="match status" value="1"/>
</dbReference>
<comment type="subcellular location">
    <subcellularLocation>
        <location evidence="1">Cytoplasm</location>
    </subcellularLocation>
</comment>
<accession>A0A127F8B2</accession>
<organism evidence="12 13">
    <name type="scientific">Steroidobacter denitrificans</name>
    <dbReference type="NCBI Taxonomy" id="465721"/>
    <lineage>
        <taxon>Bacteria</taxon>
        <taxon>Pseudomonadati</taxon>
        <taxon>Pseudomonadota</taxon>
        <taxon>Gammaproteobacteria</taxon>
        <taxon>Steroidobacterales</taxon>
        <taxon>Steroidobacteraceae</taxon>
        <taxon>Steroidobacter</taxon>
    </lineage>
</organism>
<comment type="function">
    <text evidence="9">Activator of cell division through the inhibition of FtsZ GTPase activity, therefore promoting FtsZ assembly into bundles of protofilaments necessary for the formation of the division Z ring. It is recruited early at mid-cell but it is not essential for cell division.</text>
</comment>
<dbReference type="Gene3D" id="3.30.160.880">
    <property type="entry name" value="Cell division protein ZapA protomer, N-terminal domain"/>
    <property type="match status" value="1"/>
</dbReference>
<reference evidence="12 13" key="1">
    <citation type="submission" date="2015-06" db="EMBL/GenBank/DDBJ databases">
        <title>A Comprehensive Approach to Explore the Metabolic and Phylogenetic Diversity of Bacterial Steroid Degradation in the Environment: Testosterone as an Example.</title>
        <authorList>
            <person name="Yang F.-C."/>
            <person name="Chen Y.-L."/>
            <person name="Yu C.-P."/>
            <person name="Tang S.-L."/>
            <person name="Wang P.-H."/>
            <person name="Ismail W."/>
            <person name="Wang C.-H."/>
            <person name="Yang C.-Y."/>
            <person name="Chiang Y.-R."/>
        </authorList>
    </citation>
    <scope>NUCLEOTIDE SEQUENCE [LARGE SCALE GENOMIC DNA]</scope>
    <source>
        <strain evidence="12 13">DSM 18526</strain>
    </source>
</reference>
<evidence type="ECO:0000256" key="4">
    <source>
        <dbReference type="ARBA" id="ARBA00022490"/>
    </source>
</evidence>
<evidence type="ECO:0000256" key="8">
    <source>
        <dbReference type="ARBA" id="ARBA00023306"/>
    </source>
</evidence>
<dbReference type="InterPro" id="IPR036192">
    <property type="entry name" value="Cell_div_ZapA-like_sf"/>
</dbReference>
<dbReference type="PANTHER" id="PTHR34981">
    <property type="entry name" value="CELL DIVISION PROTEIN ZAPA"/>
    <property type="match status" value="1"/>
</dbReference>
<name>A0A127F8B2_STEDE</name>
<dbReference type="GO" id="GO:0030428">
    <property type="term" value="C:cell septum"/>
    <property type="evidence" value="ECO:0007669"/>
    <property type="project" value="TreeGrafter"/>
</dbReference>
<evidence type="ECO:0000256" key="7">
    <source>
        <dbReference type="ARBA" id="ARBA00023210"/>
    </source>
</evidence>
<comment type="subunit">
    <text evidence="10">Homodimer. Interacts with FtsZ.</text>
</comment>
<dbReference type="GO" id="GO:0000917">
    <property type="term" value="P:division septum assembly"/>
    <property type="evidence" value="ECO:0007669"/>
    <property type="project" value="UniProtKB-KW"/>
</dbReference>
<evidence type="ECO:0000256" key="10">
    <source>
        <dbReference type="ARBA" id="ARBA00026068"/>
    </source>
</evidence>
<dbReference type="EMBL" id="CP011971">
    <property type="protein sequence ID" value="AMN46673.1"/>
    <property type="molecule type" value="Genomic_DNA"/>
</dbReference>
<evidence type="ECO:0000256" key="11">
    <source>
        <dbReference type="ARBA" id="ARBA00033158"/>
    </source>
</evidence>
<evidence type="ECO:0000256" key="1">
    <source>
        <dbReference type="ARBA" id="ARBA00004496"/>
    </source>
</evidence>